<evidence type="ECO:0000256" key="1">
    <source>
        <dbReference type="ARBA" id="ARBA00022729"/>
    </source>
</evidence>
<dbReference type="InterPro" id="IPR039426">
    <property type="entry name" value="TonB-dep_rcpt-like"/>
</dbReference>
<comment type="caution">
    <text evidence="4">The sequence shown here is derived from an EMBL/GenBank/DDBJ whole genome shotgun (WGS) entry which is preliminary data.</text>
</comment>
<protein>
    <submittedName>
        <fullName evidence="4">TonB-dependent receptor</fullName>
    </submittedName>
</protein>
<gene>
    <name evidence="4" type="ORF">POZ22_12275</name>
</gene>
<dbReference type="PROSITE" id="PS00018">
    <property type="entry name" value="EF_HAND_1"/>
    <property type="match status" value="1"/>
</dbReference>
<comment type="similarity">
    <text evidence="2">Belongs to the TonB-dependent receptor family.</text>
</comment>
<dbReference type="EMBL" id="JAQNSB010000017">
    <property type="protein sequence ID" value="MDC1855554.1"/>
    <property type="molecule type" value="Genomic_DNA"/>
</dbReference>
<dbReference type="GO" id="GO:0015344">
    <property type="term" value="F:siderophore uptake transmembrane transporter activity"/>
    <property type="evidence" value="ECO:0007669"/>
    <property type="project" value="TreeGrafter"/>
</dbReference>
<dbReference type="InterPro" id="IPR012910">
    <property type="entry name" value="Plug_dom"/>
</dbReference>
<dbReference type="Pfam" id="PF13715">
    <property type="entry name" value="CarbopepD_reg_2"/>
    <property type="match status" value="1"/>
</dbReference>
<dbReference type="Pfam" id="PF07715">
    <property type="entry name" value="Plug"/>
    <property type="match status" value="1"/>
</dbReference>
<evidence type="ECO:0000256" key="2">
    <source>
        <dbReference type="PROSITE-ProRule" id="PRU01360"/>
    </source>
</evidence>
<dbReference type="AlphaFoldDB" id="A0AAW6GDI3"/>
<evidence type="ECO:0000313" key="5">
    <source>
        <dbReference type="Proteomes" id="UP001214113"/>
    </source>
</evidence>
<sequence>MKNDFLKISSKRILFSTVVASALMAGNPQRVFADAQEGKEVQTVMQVGTVKGQIVDVNGESIIGASVLVKETNTGVISDIDGNFIINAPANATLLISYVGYQTQTIKLGGKTSIRVTMQEDAELLDEVVVVGYGTQKKASLTSAITQIRGDETLKNRTANNATLALQGAVPGLTITRSSTRPGNEGAAMQIRGDISVNGGSPMILIDGMFASLGELNAMEPNDIENISVLKDASAAIYGARSSNGVVLVTTKRGKQGKAQVSYNGSFSKSIDGIKLPLTTNQQFMDMFYEAQYNDFSAQYPELVGQVDENGYPVLEGVGGFWWILGTQANGSDGYLTGINDETGVVYKNRRMWEALRNGETFTLNKSGQIQRFEPGHYAMDDLYGSSFSHKHNLSISGADEKFSYRASLGYAENNSQLKVADDGEKRYSARLNMDYQASKLLKLESGMSYEKQDITTPSTDVGAGYYDFWVWPYYNEKGQFYDTFGNRNVIGGLVGGGQVKTENIRFRGNMKATFDFSQWVQGLSVSASGAYKFAQTGKQTSKNVIRYYDWVGNEVFQRQNPSKLEEETKKYENYNLGAFANYNRTFNGAHNVSAMLGVTAEQETYKRIYASRSQGEMFEGSGLTDLNVYIGGTNNGADGGQTEWAFLSYVTRLGYTYKDKYLFEFLGRRDGSSRLTAEQRWKNFYSVSGGWVISQEEFMKGLTWLDFLKLRYNYGKTGSVTGIGEYESYALMKTGRLNIGTGMGAQATAFVSGMTSTQRTWETLKSHNVGLDVTVLGNRLSATFDWFQKTNDGMFIPVTYPSILGATAPKTNNGRFRSKGWELAVNWRDQIGQVTYNIGANIADAKSEVLALENSENVPNEGNNKGRLIGKPLNAIYVYRTDGIFQTQEEVNAYYEKYYWNADHTGPKSGNIIPAPRDKATNTLRPGARKLVDNNGDGAITKDDLWYAGDKAPHFTFGIKAGLEWKGIDFSAFFQGVGKQNVLRTGNIYAPWVTNYVMQNSTYMGKMWSEENPNAEYTIASRDAAFNRWNYQNRDVSVQDSKYIRLKSLVLGYTLPKAWTQKANINKVRVYFSGEDLWEWTSITDGYDPEHGEASNNTFPFSRLLSFGLDITF</sequence>
<reference evidence="4" key="1">
    <citation type="submission" date="2022-10" db="EMBL/GenBank/DDBJ databases">
        <title>Human gut microbiome strain richness.</title>
        <authorList>
            <person name="Chen-Liaw A."/>
        </authorList>
    </citation>
    <scope>NUCLEOTIDE SEQUENCE</scope>
    <source>
        <strain evidence="4">BSD2780061687st1_G10_BSD2780061687b_171204</strain>
    </source>
</reference>
<dbReference type="PROSITE" id="PS52016">
    <property type="entry name" value="TONB_DEPENDENT_REC_3"/>
    <property type="match status" value="1"/>
</dbReference>
<keyword evidence="2" id="KW-1134">Transmembrane beta strand</keyword>
<dbReference type="GO" id="GO:0009279">
    <property type="term" value="C:cell outer membrane"/>
    <property type="evidence" value="ECO:0007669"/>
    <property type="project" value="UniProtKB-SubCell"/>
</dbReference>
<dbReference type="InterPro" id="IPR018247">
    <property type="entry name" value="EF_Hand_1_Ca_BS"/>
</dbReference>
<feature type="domain" description="TonB-dependent receptor plug" evidence="3">
    <location>
        <begin position="139"/>
        <end position="246"/>
    </location>
</feature>
<proteinExistence type="inferred from homology"/>
<accession>A0AAW6GDI3</accession>
<evidence type="ECO:0000259" key="3">
    <source>
        <dbReference type="Pfam" id="PF07715"/>
    </source>
</evidence>
<keyword evidence="2" id="KW-0998">Cell outer membrane</keyword>
<comment type="subcellular location">
    <subcellularLocation>
        <location evidence="2">Cell outer membrane</location>
        <topology evidence="2">Multi-pass membrane protein</topology>
    </subcellularLocation>
</comment>
<keyword evidence="4" id="KW-0675">Receptor</keyword>
<dbReference type="InterPro" id="IPR023996">
    <property type="entry name" value="TonB-dep_OMP_SusC/RagA"/>
</dbReference>
<dbReference type="PANTHER" id="PTHR30069">
    <property type="entry name" value="TONB-DEPENDENT OUTER MEMBRANE RECEPTOR"/>
    <property type="match status" value="1"/>
</dbReference>
<organism evidence="4 5">
    <name type="scientific">Bacteroides uniformis</name>
    <dbReference type="NCBI Taxonomy" id="820"/>
    <lineage>
        <taxon>Bacteria</taxon>
        <taxon>Pseudomonadati</taxon>
        <taxon>Bacteroidota</taxon>
        <taxon>Bacteroidia</taxon>
        <taxon>Bacteroidales</taxon>
        <taxon>Bacteroidaceae</taxon>
        <taxon>Bacteroides</taxon>
    </lineage>
</organism>
<dbReference type="NCBIfam" id="TIGR04057">
    <property type="entry name" value="SusC_RagA_signa"/>
    <property type="match status" value="1"/>
</dbReference>
<dbReference type="GO" id="GO:0044718">
    <property type="term" value="P:siderophore transmembrane transport"/>
    <property type="evidence" value="ECO:0007669"/>
    <property type="project" value="TreeGrafter"/>
</dbReference>
<dbReference type="Proteomes" id="UP001214113">
    <property type="component" value="Unassembled WGS sequence"/>
</dbReference>
<keyword evidence="2" id="KW-0812">Transmembrane</keyword>
<keyword evidence="2" id="KW-0813">Transport</keyword>
<evidence type="ECO:0000313" key="4">
    <source>
        <dbReference type="EMBL" id="MDC1855554.1"/>
    </source>
</evidence>
<keyword evidence="1" id="KW-0732">Signal</keyword>
<dbReference type="FunFam" id="2.60.40.1120:FF:000003">
    <property type="entry name" value="Outer membrane protein Omp121"/>
    <property type="match status" value="1"/>
</dbReference>
<name>A0AAW6GDI3_BACUN</name>
<dbReference type="NCBIfam" id="TIGR04056">
    <property type="entry name" value="OMP_RagA_SusC"/>
    <property type="match status" value="1"/>
</dbReference>
<dbReference type="RefSeq" id="WP_217291137.1">
    <property type="nucleotide sequence ID" value="NZ_CAXVJK010000002.1"/>
</dbReference>
<dbReference type="PANTHER" id="PTHR30069:SF29">
    <property type="entry name" value="HEMOGLOBIN AND HEMOGLOBIN-HAPTOGLOBIN-BINDING PROTEIN 1-RELATED"/>
    <property type="match status" value="1"/>
</dbReference>
<keyword evidence="2" id="KW-0472">Membrane</keyword>
<dbReference type="InterPro" id="IPR023997">
    <property type="entry name" value="TonB-dep_OMP_SusC/RagA_CS"/>
</dbReference>